<feature type="domain" description="Signal transduction histidine kinase subgroup 3 dimerisation and phosphoacceptor" evidence="12">
    <location>
        <begin position="187"/>
        <end position="253"/>
    </location>
</feature>
<evidence type="ECO:0000256" key="4">
    <source>
        <dbReference type="ARBA" id="ARBA00022679"/>
    </source>
</evidence>
<keyword evidence="6" id="KW-0418">Kinase</keyword>
<accession>A0A1J7BH95</accession>
<evidence type="ECO:0000313" key="15">
    <source>
        <dbReference type="Proteomes" id="UP000243342"/>
    </source>
</evidence>
<dbReference type="InterPro" id="IPR003594">
    <property type="entry name" value="HATPase_dom"/>
</dbReference>
<dbReference type="Pfam" id="PF23539">
    <property type="entry name" value="DUF7134"/>
    <property type="match status" value="1"/>
</dbReference>
<comment type="catalytic activity">
    <reaction evidence="1">
        <text>ATP + protein L-histidine = ADP + protein N-phospho-L-histidine.</text>
        <dbReference type="EC" id="2.7.13.3"/>
    </reaction>
</comment>
<keyword evidence="15" id="KW-1185">Reference proteome</keyword>
<dbReference type="AlphaFoldDB" id="A0A1J7BH95"/>
<keyword evidence="7" id="KW-0067">ATP-binding</keyword>
<gene>
    <name evidence="14" type="ORF">BIV57_07905</name>
</gene>
<dbReference type="InterPro" id="IPR011712">
    <property type="entry name" value="Sig_transdc_His_kin_sub3_dim/P"/>
</dbReference>
<organism evidence="14 15">
    <name type="scientific">Mangrovactinospora gilvigrisea</name>
    <dbReference type="NCBI Taxonomy" id="1428644"/>
    <lineage>
        <taxon>Bacteria</taxon>
        <taxon>Bacillati</taxon>
        <taxon>Actinomycetota</taxon>
        <taxon>Actinomycetes</taxon>
        <taxon>Kitasatosporales</taxon>
        <taxon>Streptomycetaceae</taxon>
        <taxon>Mangrovactinospora</taxon>
    </lineage>
</organism>
<dbReference type="PANTHER" id="PTHR24421">
    <property type="entry name" value="NITRATE/NITRITE SENSOR PROTEIN NARX-RELATED"/>
    <property type="match status" value="1"/>
</dbReference>
<dbReference type="STRING" id="1428644.BIV57_07905"/>
<feature type="transmembrane region" description="Helical" evidence="10">
    <location>
        <begin position="111"/>
        <end position="127"/>
    </location>
</feature>
<dbReference type="RefSeq" id="WP_071655997.1">
    <property type="nucleotide sequence ID" value="NZ_MLCF01000034.1"/>
</dbReference>
<evidence type="ECO:0000256" key="9">
    <source>
        <dbReference type="SAM" id="MobiDB-lite"/>
    </source>
</evidence>
<keyword evidence="8" id="KW-0902">Two-component regulatory system</keyword>
<keyword evidence="3" id="KW-0597">Phosphoprotein</keyword>
<dbReference type="GO" id="GO:0000155">
    <property type="term" value="F:phosphorelay sensor kinase activity"/>
    <property type="evidence" value="ECO:0007669"/>
    <property type="project" value="InterPro"/>
</dbReference>
<dbReference type="Gene3D" id="1.20.5.1930">
    <property type="match status" value="1"/>
</dbReference>
<evidence type="ECO:0000256" key="7">
    <source>
        <dbReference type="ARBA" id="ARBA00022840"/>
    </source>
</evidence>
<dbReference type="EC" id="2.7.13.3" evidence="2"/>
<feature type="transmembrane region" description="Helical" evidence="10">
    <location>
        <begin position="133"/>
        <end position="152"/>
    </location>
</feature>
<keyword evidence="10" id="KW-0812">Transmembrane</keyword>
<evidence type="ECO:0000256" key="5">
    <source>
        <dbReference type="ARBA" id="ARBA00022741"/>
    </source>
</evidence>
<keyword evidence="10" id="KW-0472">Membrane</keyword>
<dbReference type="CDD" id="cd16917">
    <property type="entry name" value="HATPase_UhpB-NarQ-NarX-like"/>
    <property type="match status" value="1"/>
</dbReference>
<dbReference type="PANTHER" id="PTHR24421:SF10">
    <property type="entry name" value="NITRATE_NITRITE SENSOR PROTEIN NARQ"/>
    <property type="match status" value="1"/>
</dbReference>
<dbReference type="GO" id="GO:0005524">
    <property type="term" value="F:ATP binding"/>
    <property type="evidence" value="ECO:0007669"/>
    <property type="project" value="UniProtKB-KW"/>
</dbReference>
<evidence type="ECO:0000256" key="2">
    <source>
        <dbReference type="ARBA" id="ARBA00012438"/>
    </source>
</evidence>
<protein>
    <recommendedName>
        <fullName evidence="2">histidine kinase</fullName>
        <ecNumber evidence="2">2.7.13.3</ecNumber>
    </recommendedName>
</protein>
<dbReference type="OrthoDB" id="227596at2"/>
<dbReference type="InterPro" id="IPR036890">
    <property type="entry name" value="HATPase_C_sf"/>
</dbReference>
<dbReference type="InterPro" id="IPR050482">
    <property type="entry name" value="Sensor_HK_TwoCompSys"/>
</dbReference>
<reference evidence="14 15" key="1">
    <citation type="submission" date="2016-10" db="EMBL/GenBank/DDBJ databases">
        <title>Genome sequence of Streptomyces gilvigriseus MUSC 26.</title>
        <authorList>
            <person name="Lee L.-H."/>
            <person name="Ser H.-L."/>
        </authorList>
    </citation>
    <scope>NUCLEOTIDE SEQUENCE [LARGE SCALE GENOMIC DNA]</scope>
    <source>
        <strain evidence="14 15">MUSC 26</strain>
    </source>
</reference>
<evidence type="ECO:0000256" key="1">
    <source>
        <dbReference type="ARBA" id="ARBA00000085"/>
    </source>
</evidence>
<proteinExistence type="predicted"/>
<comment type="caution">
    <text evidence="14">The sequence shown here is derived from an EMBL/GenBank/DDBJ whole genome shotgun (WGS) entry which is preliminary data.</text>
</comment>
<dbReference type="Pfam" id="PF07730">
    <property type="entry name" value="HisKA_3"/>
    <property type="match status" value="1"/>
</dbReference>
<dbReference type="InterPro" id="IPR055558">
    <property type="entry name" value="DUF7134"/>
</dbReference>
<sequence length="400" mass="42517">MRPEVSDLRRWAVRRPMAQDAVIAVLSAAVGLRFVEMGSAGGGGDSRAVGVLLLAQSVALVLRRRFPQSVFAVTLAAMIGGTAAALPAVALMIAPAVAYGTAVARLGRRKGVLAGALLWAAVVFAAARHGSHGVPDAALLGLLGIALLGWAADGRRLLLRQRASAEVQLVRLEEGQRERERQAVLLERVRIARELHDVTAHHLSVIAVQSSMARYVLSTERETAEQALLSISEVSSEGLAELRRLITLLRPDEERESGHREDRPAPGIEQLPVLIERIGLSGVPVLYTVTGAQQRLTAGLELCVYRVAQEALTNVLKHAPGASVDIVLHYGTEELRLHVLDDGRKPSGSTHPVELPSGGKGLTGMRERTALYGGSVSTGPVPGGGFSVDLRLPFASGKDR</sequence>
<feature type="domain" description="DUF7134" evidence="13">
    <location>
        <begin position="8"/>
        <end position="134"/>
    </location>
</feature>
<dbReference type="SUPFAM" id="SSF55874">
    <property type="entry name" value="ATPase domain of HSP90 chaperone/DNA topoisomerase II/histidine kinase"/>
    <property type="match status" value="1"/>
</dbReference>
<keyword evidence="5" id="KW-0547">Nucleotide-binding</keyword>
<dbReference type="GO" id="GO:0016020">
    <property type="term" value="C:membrane"/>
    <property type="evidence" value="ECO:0007669"/>
    <property type="project" value="InterPro"/>
</dbReference>
<evidence type="ECO:0000256" key="3">
    <source>
        <dbReference type="ARBA" id="ARBA00022553"/>
    </source>
</evidence>
<evidence type="ECO:0000259" key="12">
    <source>
        <dbReference type="Pfam" id="PF07730"/>
    </source>
</evidence>
<evidence type="ECO:0000259" key="13">
    <source>
        <dbReference type="Pfam" id="PF23539"/>
    </source>
</evidence>
<feature type="region of interest" description="Disordered" evidence="9">
    <location>
        <begin position="342"/>
        <end position="364"/>
    </location>
</feature>
<dbReference type="Pfam" id="PF02518">
    <property type="entry name" value="HATPase_c"/>
    <property type="match status" value="1"/>
</dbReference>
<dbReference type="Gene3D" id="3.30.565.10">
    <property type="entry name" value="Histidine kinase-like ATPase, C-terminal domain"/>
    <property type="match status" value="1"/>
</dbReference>
<evidence type="ECO:0000259" key="11">
    <source>
        <dbReference type="Pfam" id="PF02518"/>
    </source>
</evidence>
<evidence type="ECO:0000256" key="8">
    <source>
        <dbReference type="ARBA" id="ARBA00023012"/>
    </source>
</evidence>
<feature type="transmembrane region" description="Helical" evidence="10">
    <location>
        <begin position="70"/>
        <end position="99"/>
    </location>
</feature>
<evidence type="ECO:0000256" key="6">
    <source>
        <dbReference type="ARBA" id="ARBA00022777"/>
    </source>
</evidence>
<evidence type="ECO:0000313" key="14">
    <source>
        <dbReference type="EMBL" id="OIV38030.1"/>
    </source>
</evidence>
<evidence type="ECO:0000256" key="10">
    <source>
        <dbReference type="SAM" id="Phobius"/>
    </source>
</evidence>
<dbReference type="GO" id="GO:0046983">
    <property type="term" value="F:protein dimerization activity"/>
    <property type="evidence" value="ECO:0007669"/>
    <property type="project" value="InterPro"/>
</dbReference>
<dbReference type="Proteomes" id="UP000243342">
    <property type="component" value="Unassembled WGS sequence"/>
</dbReference>
<dbReference type="EMBL" id="MLCF01000034">
    <property type="protein sequence ID" value="OIV38030.1"/>
    <property type="molecule type" value="Genomic_DNA"/>
</dbReference>
<keyword evidence="4" id="KW-0808">Transferase</keyword>
<keyword evidence="10" id="KW-1133">Transmembrane helix</keyword>
<feature type="domain" description="Histidine kinase/HSP90-like ATPase" evidence="11">
    <location>
        <begin position="304"/>
        <end position="395"/>
    </location>
</feature>
<name>A0A1J7BH95_9ACTN</name>